<feature type="region of interest" description="Disordered" evidence="5">
    <location>
        <begin position="1074"/>
        <end position="1102"/>
    </location>
</feature>
<gene>
    <name evidence="8" type="ORF">V1633_36115</name>
</gene>
<evidence type="ECO:0000256" key="1">
    <source>
        <dbReference type="ARBA" id="ARBA00005820"/>
    </source>
</evidence>
<dbReference type="SUPFAM" id="SSF48452">
    <property type="entry name" value="TPR-like"/>
    <property type="match status" value="3"/>
</dbReference>
<comment type="caution">
    <text evidence="8">The sequence shown here is derived from an EMBL/GenBank/DDBJ whole genome shotgun (WGS) entry which is preliminary data.</text>
</comment>
<dbReference type="Gene3D" id="1.10.10.10">
    <property type="entry name" value="Winged helix-like DNA-binding domain superfamily/Winged helix DNA-binding domain"/>
    <property type="match status" value="1"/>
</dbReference>
<keyword evidence="4" id="KW-0804">Transcription</keyword>
<feature type="domain" description="Bacterial transcriptional activator" evidence="7">
    <location>
        <begin position="95"/>
        <end position="240"/>
    </location>
</feature>
<sequence>MRFGVLGPLRIRLDTGAEVVLRSRHQRTVLGTLLVGAGQVVTVDRLVEVLWGDRPPASYASNLQTYVSRLRERVPGATIDHSGDGYLLRVGPDDLDVLVFRREVALGRAAMAAGDPGTAARRFRAGLRLWRGRPLADLSVPTLEPELARWELERFGAQEECVDADLAADGDLGTVLAELHRMVAEQPLRERPHVQLMVALARAGRRADALAAYQYARDLLVTELGLEPGPELRRAHRAILRGEEPVVVRSTAEPASPFPVCQLPPAAPGFVGRTGSIERIEALLGAGRDPLPGTPAERWRDPLPEGDPSAPPGAVPPPAPGVDGVPVVAVSGQPGVGKTALAVTVAHRIRGRFPDGQLFVHLAGASAAPRDPAVVLADLLRGLGVPGTAVPQNLNALAAVYRARLADRRILVVLDDAATAAQVRPLLPGTPGSAVLITSRRRLSDLIDARHVPVGPLTDHETRELLAHVVGPDRVAGEPVPAARIAAACGNLPLAVRIAGTRLATRSWPLAVLADRLDDERRRLDELAAGDQQVRASLALSVRALSPAAREAFVLLGALGPVSFAGWAVAELLDRADPDRVLDELVEANLLEVACPANGAEPRYRLHDLLRVYAEELAAGDRGDPGVADRAAVPGQVARRGGPATDGQSRLLTAAAALVGTAARRLPRTLTWARPDEPVDPRPTRSGVESLVAADPLGWLGGELDFLVSLIGLAGSGASVGRAETAGAGRTTGTAGAGSAAVTLAERLAPFLWVHGHWAELQVAQQRAGQVAARIGDERALARTEFVGGVLCLARGDLAGAAERLRSGEARFARLADRHGLACLLSDQAVLYDYQNRAEEAAATAQRAVELFRAEGDPLGAVLAAPVLSAAYRGLGRLDEALAVDRAAVTEAGALGVPEIVMARCLNALAVTRLLRDEPALAYGAAERAVTLLETVGDRYVLLAALRHLASAAICLGRRTEAVGRLRQSHELAVQLGDRPWATGLARDLAVSWIGEGRASAAVEVLRGCARAFAEMEMPATQAATLHMLARAYDETGQREAARDARLWADLLTDPQDTRTPALANIVLRLAEPDRPGRVDGGLGDGEEGRRVGAGESVVPGR</sequence>
<dbReference type="PANTHER" id="PTHR35807:SF1">
    <property type="entry name" value="TRANSCRIPTIONAL REGULATOR REDD"/>
    <property type="match status" value="1"/>
</dbReference>
<name>A0ABU7S619_9ACTN</name>
<dbReference type="PANTHER" id="PTHR35807">
    <property type="entry name" value="TRANSCRIPTIONAL REGULATOR REDD-RELATED"/>
    <property type="match status" value="1"/>
</dbReference>
<dbReference type="SMART" id="SM00862">
    <property type="entry name" value="Trans_reg_C"/>
    <property type="match status" value="1"/>
</dbReference>
<dbReference type="Pfam" id="PF00931">
    <property type="entry name" value="NB-ARC"/>
    <property type="match status" value="1"/>
</dbReference>
<organism evidence="8 9">
    <name type="scientific">Plantactinospora sonchi</name>
    <dbReference type="NCBI Taxonomy" id="1544735"/>
    <lineage>
        <taxon>Bacteria</taxon>
        <taxon>Bacillati</taxon>
        <taxon>Actinomycetota</taxon>
        <taxon>Actinomycetes</taxon>
        <taxon>Micromonosporales</taxon>
        <taxon>Micromonosporaceae</taxon>
        <taxon>Plantactinospora</taxon>
    </lineage>
</organism>
<dbReference type="CDD" id="cd15831">
    <property type="entry name" value="BTAD"/>
    <property type="match status" value="1"/>
</dbReference>
<feature type="region of interest" description="Disordered" evidence="5">
    <location>
        <begin position="285"/>
        <end position="321"/>
    </location>
</feature>
<feature type="compositionally biased region" description="Pro residues" evidence="5">
    <location>
        <begin position="309"/>
        <end position="320"/>
    </location>
</feature>
<evidence type="ECO:0000313" key="8">
    <source>
        <dbReference type="EMBL" id="MEE6263889.1"/>
    </source>
</evidence>
<protein>
    <submittedName>
        <fullName evidence="8">BTAD domain-containing putative transcriptional regulator</fullName>
    </submittedName>
</protein>
<dbReference type="RefSeq" id="WP_331218683.1">
    <property type="nucleotide sequence ID" value="NZ_JAZGQK010000046.1"/>
</dbReference>
<dbReference type="PRINTS" id="PR00364">
    <property type="entry name" value="DISEASERSIST"/>
</dbReference>
<evidence type="ECO:0000256" key="2">
    <source>
        <dbReference type="ARBA" id="ARBA00023015"/>
    </source>
</evidence>
<evidence type="ECO:0000313" key="9">
    <source>
        <dbReference type="Proteomes" id="UP001332243"/>
    </source>
</evidence>
<dbReference type="InterPro" id="IPR016032">
    <property type="entry name" value="Sig_transdc_resp-reg_C-effctor"/>
</dbReference>
<dbReference type="Gene3D" id="3.40.50.300">
    <property type="entry name" value="P-loop containing nucleotide triphosphate hydrolases"/>
    <property type="match status" value="1"/>
</dbReference>
<feature type="domain" description="OmpR/PhoB-type" evidence="6">
    <location>
        <begin position="16"/>
        <end position="88"/>
    </location>
</feature>
<dbReference type="EMBL" id="JAZGQK010000046">
    <property type="protein sequence ID" value="MEE6263889.1"/>
    <property type="molecule type" value="Genomic_DNA"/>
</dbReference>
<accession>A0ABU7S619</accession>
<evidence type="ECO:0000259" key="7">
    <source>
        <dbReference type="SMART" id="SM01043"/>
    </source>
</evidence>
<evidence type="ECO:0000256" key="3">
    <source>
        <dbReference type="ARBA" id="ARBA00023125"/>
    </source>
</evidence>
<dbReference type="SUPFAM" id="SSF46894">
    <property type="entry name" value="C-terminal effector domain of the bipartite response regulators"/>
    <property type="match status" value="1"/>
</dbReference>
<keyword evidence="2" id="KW-0805">Transcription regulation</keyword>
<proteinExistence type="inferred from homology"/>
<evidence type="ECO:0000256" key="5">
    <source>
        <dbReference type="SAM" id="MobiDB-lite"/>
    </source>
</evidence>
<dbReference type="InterPro" id="IPR002182">
    <property type="entry name" value="NB-ARC"/>
</dbReference>
<dbReference type="Proteomes" id="UP001332243">
    <property type="component" value="Unassembled WGS sequence"/>
</dbReference>
<dbReference type="InterPro" id="IPR051677">
    <property type="entry name" value="AfsR-DnrI-RedD_regulator"/>
</dbReference>
<comment type="similarity">
    <text evidence="1">Belongs to the AfsR/DnrI/RedD regulatory family.</text>
</comment>
<dbReference type="InterPro" id="IPR011990">
    <property type="entry name" value="TPR-like_helical_dom_sf"/>
</dbReference>
<dbReference type="Pfam" id="PF03704">
    <property type="entry name" value="BTAD"/>
    <property type="match status" value="1"/>
</dbReference>
<evidence type="ECO:0000256" key="4">
    <source>
        <dbReference type="ARBA" id="ARBA00023163"/>
    </source>
</evidence>
<reference evidence="8 9" key="1">
    <citation type="submission" date="2024-01" db="EMBL/GenBank/DDBJ databases">
        <title>Genome insights into Plantactinospora sonchi sp. nov.</title>
        <authorList>
            <person name="Wang L."/>
        </authorList>
    </citation>
    <scope>NUCLEOTIDE SEQUENCE [LARGE SCALE GENOMIC DNA]</scope>
    <source>
        <strain evidence="8 9">NEAU-QY2</strain>
    </source>
</reference>
<dbReference type="InterPro" id="IPR027417">
    <property type="entry name" value="P-loop_NTPase"/>
</dbReference>
<evidence type="ECO:0000259" key="6">
    <source>
        <dbReference type="SMART" id="SM00862"/>
    </source>
</evidence>
<dbReference type="InterPro" id="IPR001867">
    <property type="entry name" value="OmpR/PhoB-type_DNA-bd"/>
</dbReference>
<dbReference type="SUPFAM" id="SSF52540">
    <property type="entry name" value="P-loop containing nucleoside triphosphate hydrolases"/>
    <property type="match status" value="1"/>
</dbReference>
<dbReference type="InterPro" id="IPR005158">
    <property type="entry name" value="BTAD"/>
</dbReference>
<dbReference type="Gene3D" id="1.25.40.10">
    <property type="entry name" value="Tetratricopeptide repeat domain"/>
    <property type="match status" value="3"/>
</dbReference>
<keyword evidence="9" id="KW-1185">Reference proteome</keyword>
<dbReference type="SMART" id="SM01043">
    <property type="entry name" value="BTAD"/>
    <property type="match status" value="1"/>
</dbReference>
<dbReference type="InterPro" id="IPR036388">
    <property type="entry name" value="WH-like_DNA-bd_sf"/>
</dbReference>
<keyword evidence="3" id="KW-0238">DNA-binding</keyword>